<dbReference type="AlphaFoldDB" id="A0A4C1UX17"/>
<reference evidence="2 3" key="1">
    <citation type="journal article" date="2019" name="Commun. Biol.">
        <title>The bagworm genome reveals a unique fibroin gene that provides high tensile strength.</title>
        <authorList>
            <person name="Kono N."/>
            <person name="Nakamura H."/>
            <person name="Ohtoshi R."/>
            <person name="Tomita M."/>
            <person name="Numata K."/>
            <person name="Arakawa K."/>
        </authorList>
    </citation>
    <scope>NUCLEOTIDE SEQUENCE [LARGE SCALE GENOMIC DNA]</scope>
</reference>
<organism evidence="2 3">
    <name type="scientific">Eumeta variegata</name>
    <name type="common">Bagworm moth</name>
    <name type="synonym">Eumeta japonica</name>
    <dbReference type="NCBI Taxonomy" id="151549"/>
    <lineage>
        <taxon>Eukaryota</taxon>
        <taxon>Metazoa</taxon>
        <taxon>Ecdysozoa</taxon>
        <taxon>Arthropoda</taxon>
        <taxon>Hexapoda</taxon>
        <taxon>Insecta</taxon>
        <taxon>Pterygota</taxon>
        <taxon>Neoptera</taxon>
        <taxon>Endopterygota</taxon>
        <taxon>Lepidoptera</taxon>
        <taxon>Glossata</taxon>
        <taxon>Ditrysia</taxon>
        <taxon>Tineoidea</taxon>
        <taxon>Psychidae</taxon>
        <taxon>Oiketicinae</taxon>
        <taxon>Eumeta</taxon>
    </lineage>
</organism>
<evidence type="ECO:0000256" key="1">
    <source>
        <dbReference type="SAM" id="MobiDB-lite"/>
    </source>
</evidence>
<dbReference type="Proteomes" id="UP000299102">
    <property type="component" value="Unassembled WGS sequence"/>
</dbReference>
<gene>
    <name evidence="2" type="ORF">EVAR_94712_1</name>
</gene>
<accession>A0A4C1UX17</accession>
<name>A0A4C1UX17_EUMVA</name>
<proteinExistence type="predicted"/>
<feature type="region of interest" description="Disordered" evidence="1">
    <location>
        <begin position="1"/>
        <end position="34"/>
    </location>
</feature>
<comment type="caution">
    <text evidence="2">The sequence shown here is derived from an EMBL/GenBank/DDBJ whole genome shotgun (WGS) entry which is preliminary data.</text>
</comment>
<dbReference type="EMBL" id="BGZK01000234">
    <property type="protein sequence ID" value="GBP30532.1"/>
    <property type="molecule type" value="Genomic_DNA"/>
</dbReference>
<feature type="compositionally biased region" description="Low complexity" evidence="1">
    <location>
        <begin position="9"/>
        <end position="28"/>
    </location>
</feature>
<sequence length="149" mass="16115">MNTSQLLTASRGAAAARPPAGAGRAPSGDTSGESAWRREIQFLPSMIETETGIARPQRDDDIQSSQVHTNITPRVNCPRLFTPVNIEPTLPSHDRARFGESGLVPCNWLQLGEGCGWESLMKSVTLGNVTMSHRTRGPPNALRLSPTQL</sequence>
<evidence type="ECO:0000313" key="3">
    <source>
        <dbReference type="Proteomes" id="UP000299102"/>
    </source>
</evidence>
<protein>
    <submittedName>
        <fullName evidence="2">Uncharacterized protein</fullName>
    </submittedName>
</protein>
<keyword evidence="3" id="KW-1185">Reference proteome</keyword>
<evidence type="ECO:0000313" key="2">
    <source>
        <dbReference type="EMBL" id="GBP30532.1"/>
    </source>
</evidence>